<feature type="region of interest" description="Disordered" evidence="11">
    <location>
        <begin position="75"/>
        <end position="94"/>
    </location>
</feature>
<dbReference type="Pfam" id="PF00777">
    <property type="entry name" value="Glyco_transf_29"/>
    <property type="match status" value="1"/>
</dbReference>
<evidence type="ECO:0000256" key="6">
    <source>
        <dbReference type="ARBA" id="ARBA00022968"/>
    </source>
</evidence>
<dbReference type="OMA" id="VCTIAYC"/>
<dbReference type="KEGG" id="spu:105446859"/>
<evidence type="ECO:0000256" key="12">
    <source>
        <dbReference type="SAM" id="Phobius"/>
    </source>
</evidence>
<evidence type="ECO:0000256" key="11">
    <source>
        <dbReference type="SAM" id="MobiDB-lite"/>
    </source>
</evidence>
<keyword evidence="9 12" id="KW-0472">Membrane</keyword>
<dbReference type="InterPro" id="IPR050943">
    <property type="entry name" value="Glycosyltr_29_Sialyltrsf"/>
</dbReference>
<dbReference type="InterPro" id="IPR038578">
    <property type="entry name" value="GT29-like_sf"/>
</dbReference>
<dbReference type="RefSeq" id="XP_011682517.1">
    <property type="nucleotide sequence ID" value="XM_011684215.2"/>
</dbReference>
<dbReference type="CDD" id="cd23963">
    <property type="entry name" value="GT29_ST8SIA"/>
    <property type="match status" value="1"/>
</dbReference>
<evidence type="ECO:0000256" key="10">
    <source>
        <dbReference type="ARBA" id="ARBA00023180"/>
    </source>
</evidence>
<evidence type="ECO:0000256" key="5">
    <source>
        <dbReference type="ARBA" id="ARBA00022692"/>
    </source>
</evidence>
<organism evidence="13 14">
    <name type="scientific">Strongylocentrotus purpuratus</name>
    <name type="common">Purple sea urchin</name>
    <dbReference type="NCBI Taxonomy" id="7668"/>
    <lineage>
        <taxon>Eukaryota</taxon>
        <taxon>Metazoa</taxon>
        <taxon>Echinodermata</taxon>
        <taxon>Eleutherozoa</taxon>
        <taxon>Echinozoa</taxon>
        <taxon>Echinoidea</taxon>
        <taxon>Euechinoidea</taxon>
        <taxon>Echinacea</taxon>
        <taxon>Camarodonta</taxon>
        <taxon>Echinidea</taxon>
        <taxon>Strongylocentrotidae</taxon>
        <taxon>Strongylocentrotus</taxon>
    </lineage>
</organism>
<evidence type="ECO:0000256" key="4">
    <source>
        <dbReference type="ARBA" id="ARBA00022679"/>
    </source>
</evidence>
<comment type="similarity">
    <text evidence="2">Belongs to the glycosyltransferase 29 family.</text>
</comment>
<evidence type="ECO:0000256" key="9">
    <source>
        <dbReference type="ARBA" id="ARBA00023136"/>
    </source>
</evidence>
<keyword evidence="3" id="KW-0328">Glycosyltransferase</keyword>
<proteinExistence type="inferred from homology"/>
<evidence type="ECO:0000256" key="7">
    <source>
        <dbReference type="ARBA" id="ARBA00022989"/>
    </source>
</evidence>
<evidence type="ECO:0000256" key="3">
    <source>
        <dbReference type="ARBA" id="ARBA00022676"/>
    </source>
</evidence>
<keyword evidence="5 12" id="KW-0812">Transmembrane</keyword>
<dbReference type="PANTHER" id="PTHR11987">
    <property type="entry name" value="ALPHA-2,8-SIALYLTRANSFERASE"/>
    <property type="match status" value="1"/>
</dbReference>
<dbReference type="Gene3D" id="3.90.1480.20">
    <property type="entry name" value="Glycosyl transferase family 29"/>
    <property type="match status" value="1"/>
</dbReference>
<comment type="subcellular location">
    <subcellularLocation>
        <location evidence="1">Golgi apparatus membrane</location>
        <topology evidence="1">Single-pass type II membrane protein</topology>
    </subcellularLocation>
</comment>
<evidence type="ECO:0000256" key="2">
    <source>
        <dbReference type="ARBA" id="ARBA00006003"/>
    </source>
</evidence>
<dbReference type="GO" id="GO:0000139">
    <property type="term" value="C:Golgi membrane"/>
    <property type="evidence" value="ECO:0007669"/>
    <property type="project" value="UniProtKB-SubCell"/>
</dbReference>
<dbReference type="InterPro" id="IPR001675">
    <property type="entry name" value="Glyco_trans_29"/>
</dbReference>
<dbReference type="EnsemblMetazoa" id="XM_011684215">
    <property type="protein sequence ID" value="XP_011682517"/>
    <property type="gene ID" value="LOC105446859"/>
</dbReference>
<keyword evidence="6" id="KW-0735">Signal-anchor</keyword>
<dbReference type="Proteomes" id="UP000007110">
    <property type="component" value="Unassembled WGS sequence"/>
</dbReference>
<reference evidence="13" key="2">
    <citation type="submission" date="2021-01" db="UniProtKB">
        <authorList>
            <consortium name="EnsemblMetazoa"/>
        </authorList>
    </citation>
    <scope>IDENTIFICATION</scope>
</reference>
<dbReference type="PANTHER" id="PTHR11987:SF36">
    <property type="entry name" value="SIA-ALPHA-2,3-GAL-BETA-1,4-GLCNAC-R:ALPHA 2,8-SIALYLTRANSFERASE"/>
    <property type="match status" value="1"/>
</dbReference>
<protein>
    <submittedName>
        <fullName evidence="13">Uncharacterized protein</fullName>
    </submittedName>
</protein>
<keyword evidence="14" id="KW-1185">Reference proteome</keyword>
<keyword evidence="10" id="KW-0325">Glycoprotein</keyword>
<feature type="transmembrane region" description="Helical" evidence="12">
    <location>
        <begin position="12"/>
        <end position="34"/>
    </location>
</feature>
<reference evidence="14" key="1">
    <citation type="submission" date="2015-02" db="EMBL/GenBank/DDBJ databases">
        <title>Genome sequencing for Strongylocentrotus purpuratus.</title>
        <authorList>
            <person name="Murali S."/>
            <person name="Liu Y."/>
            <person name="Vee V."/>
            <person name="English A."/>
            <person name="Wang M."/>
            <person name="Skinner E."/>
            <person name="Han Y."/>
            <person name="Muzny D.M."/>
            <person name="Worley K.C."/>
            <person name="Gibbs R.A."/>
        </authorList>
    </citation>
    <scope>NUCLEOTIDE SEQUENCE</scope>
</reference>
<dbReference type="AlphaFoldDB" id="A0A7M7HP57"/>
<dbReference type="GO" id="GO:0009311">
    <property type="term" value="P:oligosaccharide metabolic process"/>
    <property type="evidence" value="ECO:0000318"/>
    <property type="project" value="GO_Central"/>
</dbReference>
<name>A0A7M7HP57_STRPU</name>
<dbReference type="GO" id="GO:0006491">
    <property type="term" value="P:N-glycan processing"/>
    <property type="evidence" value="ECO:0000318"/>
    <property type="project" value="GO_Central"/>
</dbReference>
<evidence type="ECO:0000313" key="14">
    <source>
        <dbReference type="Proteomes" id="UP000007110"/>
    </source>
</evidence>
<keyword evidence="4" id="KW-0808">Transferase</keyword>
<dbReference type="GeneID" id="105446859"/>
<evidence type="ECO:0000256" key="1">
    <source>
        <dbReference type="ARBA" id="ARBA00004323"/>
    </source>
</evidence>
<keyword evidence="7 12" id="KW-1133">Transmembrane helix</keyword>
<keyword evidence="8" id="KW-0333">Golgi apparatus</keyword>
<dbReference type="GO" id="GO:0003828">
    <property type="term" value="F:alpha-N-acetylneuraminate alpha-2,8-sialyltransferase activity"/>
    <property type="evidence" value="ECO:0000318"/>
    <property type="project" value="GO_Central"/>
</dbReference>
<dbReference type="InParanoid" id="A0A7M7HP57"/>
<dbReference type="OrthoDB" id="10264956at2759"/>
<evidence type="ECO:0000256" key="8">
    <source>
        <dbReference type="ARBA" id="ARBA00023034"/>
    </source>
</evidence>
<evidence type="ECO:0000313" key="13">
    <source>
        <dbReference type="EnsemblMetazoa" id="XP_011682517"/>
    </source>
</evidence>
<accession>A0A7M7HP57</accession>
<sequence length="419" mass="47725">MPMSRQLPRWGTILKIAIIVCTMGYCVLLCSWSVRNNDDTGRSDKAVVVDDGQALPQFIPNLGHAILHIAPNNDDAKTEEPKISHDVGHDDMDDRLDLRPKPGLTLDFRSMIQRLRSNSTSWRFRRDNLLKLRKQIKDFLGRDFLNSAFLTRDNTPLNSSVLFYKILPEGVLPVVRDLWVQLPKAPVYSGRQYKTCSVVGSSGILTGSKCGRLIDSTEFVFRMNNAPTSDDFMVDVGKRTNQMSETGKSLAKVSLNASETFNLSCLPSTPFPDKLFQDTSKPLPKILLVRLPTFPETDLVRLITRGCRVVPKGEGQLVLWDSRINVKMNDFWRQNGLKLKMSSGFFSITLALHLCREIHVFGFWPFSLSSERKAVPYHYHDLLITTKVIHNFIEEFDLLVRLHEHGLIKLHVDDCTQER</sequence>